<dbReference type="GeneID" id="9595488"/>
<dbReference type="InParanoid" id="D8PVL2"/>
<dbReference type="Proteomes" id="UP000007431">
    <property type="component" value="Unassembled WGS sequence"/>
</dbReference>
<evidence type="ECO:0000256" key="1">
    <source>
        <dbReference type="SAM" id="MobiDB-lite"/>
    </source>
</evidence>
<protein>
    <submittedName>
        <fullName evidence="2">Uncharacterized protein</fullName>
    </submittedName>
</protein>
<evidence type="ECO:0000313" key="2">
    <source>
        <dbReference type="EMBL" id="EFJ00879.1"/>
    </source>
</evidence>
<feature type="compositionally biased region" description="Pro residues" evidence="1">
    <location>
        <begin position="13"/>
        <end position="29"/>
    </location>
</feature>
<gene>
    <name evidence="2" type="ORF">SCHCODRAFT_255953</name>
</gene>
<dbReference type="VEuPathDB" id="FungiDB:SCHCODRAFT_02607585"/>
<feature type="region of interest" description="Disordered" evidence="1">
    <location>
        <begin position="1"/>
        <end position="58"/>
    </location>
</feature>
<accession>D8PVL2</accession>
<keyword evidence="3" id="KW-1185">Reference proteome</keyword>
<sequence>MDEMQADRAQFLVPPPPYEEFAPSRPPPTTNESAPPYQTYATRPTTAHGASDSVQTPDDPFACSPASPGGVRLMSLPDAPDAATTARLPAYRRIGYGRYRTHPYRRPLEWARDEDEDADMICELENITISDVISTPEYIDAASHPDAASNLSAAASSSSPNHLHPVLTTNPIDWDTLTSSQRAARLSQRIADIDYALSGLDVAMLNDLERTIIDFALFVRQNLAQRRAVELFPGNNLF</sequence>
<name>D8PVL2_SCHCM</name>
<dbReference type="KEGG" id="scm:SCHCO_02607585"/>
<organism evidence="3">
    <name type="scientific">Schizophyllum commune (strain H4-8 / FGSC 9210)</name>
    <name type="common">Split gill fungus</name>
    <dbReference type="NCBI Taxonomy" id="578458"/>
    <lineage>
        <taxon>Eukaryota</taxon>
        <taxon>Fungi</taxon>
        <taxon>Dikarya</taxon>
        <taxon>Basidiomycota</taxon>
        <taxon>Agaricomycotina</taxon>
        <taxon>Agaricomycetes</taxon>
        <taxon>Agaricomycetidae</taxon>
        <taxon>Agaricales</taxon>
        <taxon>Schizophyllaceae</taxon>
        <taxon>Schizophyllum</taxon>
    </lineage>
</organism>
<dbReference type="HOGENOM" id="CLU_1166421_0_0_1"/>
<dbReference type="OrthoDB" id="10354470at2759"/>
<dbReference type="EMBL" id="GL377303">
    <property type="protein sequence ID" value="EFJ00879.1"/>
    <property type="molecule type" value="Genomic_DNA"/>
</dbReference>
<reference evidence="2 3" key="1">
    <citation type="journal article" date="2010" name="Nat. Biotechnol.">
        <title>Genome sequence of the model mushroom Schizophyllum commune.</title>
        <authorList>
            <person name="Ohm R.A."/>
            <person name="de Jong J.F."/>
            <person name="Lugones L.G."/>
            <person name="Aerts A."/>
            <person name="Kothe E."/>
            <person name="Stajich J.E."/>
            <person name="de Vries R.P."/>
            <person name="Record E."/>
            <person name="Levasseur A."/>
            <person name="Baker S.E."/>
            <person name="Bartholomew K.A."/>
            <person name="Coutinho P.M."/>
            <person name="Erdmann S."/>
            <person name="Fowler T.J."/>
            <person name="Gathman A.C."/>
            <person name="Lombard V."/>
            <person name="Henrissat B."/>
            <person name="Knabe N."/>
            <person name="Kuees U."/>
            <person name="Lilly W.W."/>
            <person name="Lindquist E."/>
            <person name="Lucas S."/>
            <person name="Magnuson J.K."/>
            <person name="Piumi F."/>
            <person name="Raudaskoski M."/>
            <person name="Salamov A."/>
            <person name="Schmutz J."/>
            <person name="Schwarze F.W.M.R."/>
            <person name="vanKuyk P.A."/>
            <person name="Horton J.S."/>
            <person name="Grigoriev I.V."/>
            <person name="Woesten H.A.B."/>
        </authorList>
    </citation>
    <scope>NUCLEOTIDE SEQUENCE [LARGE SCALE GENOMIC DNA]</scope>
    <source>
        <strain evidence="3">H4-8 / FGSC 9210</strain>
    </source>
</reference>
<evidence type="ECO:0000313" key="3">
    <source>
        <dbReference type="Proteomes" id="UP000007431"/>
    </source>
</evidence>
<dbReference type="AlphaFoldDB" id="D8PVL2"/>
<proteinExistence type="predicted"/>